<evidence type="ECO:0000313" key="2">
    <source>
        <dbReference type="Proteomes" id="UP000736373"/>
    </source>
</evidence>
<name>A0ABR7PQQ9_9BURK</name>
<dbReference type="EMBL" id="VZQQ01000014">
    <property type="protein sequence ID" value="MBC8748565.1"/>
    <property type="molecule type" value="Genomic_DNA"/>
</dbReference>
<evidence type="ECO:0000313" key="1">
    <source>
        <dbReference type="EMBL" id="MBC8748565.1"/>
    </source>
</evidence>
<accession>A0ABR7PQQ9</accession>
<keyword evidence="2" id="KW-1185">Reference proteome</keyword>
<reference evidence="1 2" key="1">
    <citation type="submission" date="2019-09" db="EMBL/GenBank/DDBJ databases">
        <title>Paraburkholderia podalyriae sp. nov., A South African Podalyria-associated rhizobium.</title>
        <authorList>
            <person name="Mavima L."/>
            <person name="Beukes C.W."/>
            <person name="Palmer M."/>
            <person name="De Meyer S.E."/>
            <person name="James E.K."/>
            <person name="Maluk M."/>
            <person name="Avontuur J.R."/>
            <person name="Chan W.Y."/>
            <person name="Venter S.N."/>
            <person name="Steenkamp E.T."/>
        </authorList>
    </citation>
    <scope>NUCLEOTIDE SEQUENCE [LARGE SCALE GENOMIC DNA]</scope>
    <source>
        <strain evidence="1 2">WC7.3b</strain>
    </source>
</reference>
<organism evidence="1 2">
    <name type="scientific">Paraburkholderia podalyriae</name>
    <dbReference type="NCBI Taxonomy" id="1938811"/>
    <lineage>
        <taxon>Bacteria</taxon>
        <taxon>Pseudomonadati</taxon>
        <taxon>Pseudomonadota</taxon>
        <taxon>Betaproteobacteria</taxon>
        <taxon>Burkholderiales</taxon>
        <taxon>Burkholderiaceae</taxon>
        <taxon>Paraburkholderia</taxon>
    </lineage>
</organism>
<protein>
    <recommendedName>
        <fullName evidence="3">Roadblock/LC7 domain-containing protein</fullName>
    </recommendedName>
</protein>
<dbReference type="Proteomes" id="UP000736373">
    <property type="component" value="Unassembled WGS sequence"/>
</dbReference>
<dbReference type="RefSeq" id="WP_187635615.1">
    <property type="nucleotide sequence ID" value="NZ_VZQQ01000014.1"/>
</dbReference>
<proteinExistence type="predicted"/>
<gene>
    <name evidence="1" type="ORF">F6X42_18740</name>
</gene>
<comment type="caution">
    <text evidence="1">The sequence shown here is derived from an EMBL/GenBank/DDBJ whole genome shotgun (WGS) entry which is preliminary data.</text>
</comment>
<sequence length="112" mass="12078">MANSTVSGHATQEHTPASLQVLADYLELALDDGESVVVMRDGTSVRSVYIGDPTGSLDDLVEHGTVAAYLADEMLALTEAGVNRMIANDETYRFTRSVRYIADRQGVVFAPT</sequence>
<evidence type="ECO:0008006" key="3">
    <source>
        <dbReference type="Google" id="ProtNLM"/>
    </source>
</evidence>